<feature type="region of interest" description="Disordered" evidence="1">
    <location>
        <begin position="1"/>
        <end position="38"/>
    </location>
</feature>
<evidence type="ECO:0000256" key="1">
    <source>
        <dbReference type="SAM" id="MobiDB-lite"/>
    </source>
</evidence>
<name>A0A455R917_GRYBI</name>
<reference evidence="2" key="1">
    <citation type="submission" date="2018-08" db="EMBL/GenBank/DDBJ databases">
        <title>Toll-like receptor signalling promotes blastema cell proliferation during leg regeneration via insect macrophage.</title>
        <authorList>
            <person name="Bando T."/>
            <person name="Okumura M."/>
            <person name="Bando Y."/>
            <person name="Hagiwara M."/>
            <person name="Hamada Y."/>
            <person name="Ishimaru Y."/>
            <person name="Mito T."/>
            <person name="Noji S."/>
            <person name="Ohuchi H."/>
        </authorList>
    </citation>
    <scope>NUCLEOTIDE SEQUENCE</scope>
</reference>
<dbReference type="AlphaFoldDB" id="A0A455R917"/>
<gene>
    <name evidence="2" type="primary">upd</name>
    <name evidence="2" type="synonym">unpaired</name>
</gene>
<sequence length="228" mass="26434">MDASRFNSKPKWINPCGGEPNAELYTSDLPESRSVDGTDTGKPFESILLAARLAKDTAENFKEKYVQQTFNVGFAGWHANWKSTHFDWLPSSAQIPKSLGEPTPQEHLEKLQLDSALKDIYKYLQMYAVGLEQVTWDQEDIKGDFWSSFKDAEHALKATLCEVQVLMVERNVRQHPDVQRDLMDSNVRQNNSTSHRNLRDWLIYRDYMNGLEYVIEVLEHFERQYPSS</sequence>
<proteinExistence type="evidence at transcript level"/>
<evidence type="ECO:0000313" key="2">
    <source>
        <dbReference type="EMBL" id="BBG28436.1"/>
    </source>
</evidence>
<dbReference type="EMBL" id="LC422646">
    <property type="protein sequence ID" value="BBG28436.1"/>
    <property type="molecule type" value="mRNA"/>
</dbReference>
<protein>
    <submittedName>
        <fullName evidence="2">Unpaired</fullName>
    </submittedName>
</protein>
<organism evidence="2">
    <name type="scientific">Gryllus bimaculatus</name>
    <name type="common">Two-spotted cricket</name>
    <dbReference type="NCBI Taxonomy" id="6999"/>
    <lineage>
        <taxon>Eukaryota</taxon>
        <taxon>Metazoa</taxon>
        <taxon>Ecdysozoa</taxon>
        <taxon>Arthropoda</taxon>
        <taxon>Hexapoda</taxon>
        <taxon>Insecta</taxon>
        <taxon>Pterygota</taxon>
        <taxon>Neoptera</taxon>
        <taxon>Polyneoptera</taxon>
        <taxon>Orthoptera</taxon>
        <taxon>Ensifera</taxon>
        <taxon>Gryllidea</taxon>
        <taxon>Grylloidea</taxon>
        <taxon>Gryllidae</taxon>
        <taxon>Gryllinae</taxon>
        <taxon>Gryllus</taxon>
    </lineage>
</organism>
<accession>A0A455R917</accession>